<accession>E4Y2Q2</accession>
<evidence type="ECO:0000313" key="3">
    <source>
        <dbReference type="EMBL" id="CBY35361.1"/>
    </source>
</evidence>
<evidence type="ECO:0000256" key="1">
    <source>
        <dbReference type="SAM" id="MobiDB-lite"/>
    </source>
</evidence>
<proteinExistence type="predicted"/>
<dbReference type="Proteomes" id="UP000001307">
    <property type="component" value="Unassembled WGS sequence"/>
</dbReference>
<feature type="region of interest" description="Disordered" evidence="1">
    <location>
        <begin position="46"/>
        <end position="72"/>
    </location>
</feature>
<dbReference type="AlphaFoldDB" id="E4Y2Q2"/>
<dbReference type="Proteomes" id="UP000011014">
    <property type="component" value="Unassembled WGS sequence"/>
</dbReference>
<protein>
    <submittedName>
        <fullName evidence="2">Uncharacterized protein</fullName>
    </submittedName>
</protein>
<feature type="compositionally biased region" description="Basic residues" evidence="1">
    <location>
        <begin position="58"/>
        <end position="72"/>
    </location>
</feature>
<dbReference type="EMBL" id="FN653914">
    <property type="protein sequence ID" value="CBY16139.1"/>
    <property type="molecule type" value="Genomic_DNA"/>
</dbReference>
<organism evidence="2">
    <name type="scientific">Oikopleura dioica</name>
    <name type="common">Tunicate</name>
    <dbReference type="NCBI Taxonomy" id="34765"/>
    <lineage>
        <taxon>Eukaryota</taxon>
        <taxon>Metazoa</taxon>
        <taxon>Chordata</taxon>
        <taxon>Tunicata</taxon>
        <taxon>Appendicularia</taxon>
        <taxon>Copelata</taxon>
        <taxon>Oikopleuridae</taxon>
        <taxon>Oikopleura</taxon>
    </lineage>
</organism>
<gene>
    <name evidence="2" type="ORF">GSOID_T00016457001</name>
    <name evidence="3" type="ORF">GSOID_T00027170001</name>
</gene>
<reference evidence="2" key="1">
    <citation type="journal article" date="2010" name="Science">
        <title>Plasticity of animal genome architecture unmasked by rapid evolution of a pelagic tunicate.</title>
        <authorList>
            <person name="Denoeud F."/>
            <person name="Henriet S."/>
            <person name="Mungpakdee S."/>
            <person name="Aury J.M."/>
            <person name="Da Silva C."/>
            <person name="Brinkmann H."/>
            <person name="Mikhaleva J."/>
            <person name="Olsen L.C."/>
            <person name="Jubin C."/>
            <person name="Canestro C."/>
            <person name="Bouquet J.M."/>
            <person name="Danks G."/>
            <person name="Poulain J."/>
            <person name="Campsteijn C."/>
            <person name="Adamski M."/>
            <person name="Cross I."/>
            <person name="Yadetie F."/>
            <person name="Muffato M."/>
            <person name="Louis A."/>
            <person name="Butcher S."/>
            <person name="Tsagkogeorga G."/>
            <person name="Konrad A."/>
            <person name="Singh S."/>
            <person name="Jensen M.F."/>
            <person name="Cong E.H."/>
            <person name="Eikeseth-Otteraa H."/>
            <person name="Noel B."/>
            <person name="Anthouard V."/>
            <person name="Porcel B.M."/>
            <person name="Kachouri-Lafond R."/>
            <person name="Nishino A."/>
            <person name="Ugolini M."/>
            <person name="Chourrout P."/>
            <person name="Nishida H."/>
            <person name="Aasland R."/>
            <person name="Huzurbazar S."/>
            <person name="Westhof E."/>
            <person name="Delsuc F."/>
            <person name="Lehrach H."/>
            <person name="Reinhardt R."/>
            <person name="Weissenbach J."/>
            <person name="Roy S.W."/>
            <person name="Artiguenave F."/>
            <person name="Postlethwait J.H."/>
            <person name="Manak J.R."/>
            <person name="Thompson E.M."/>
            <person name="Jaillon O."/>
            <person name="Du Pasquier L."/>
            <person name="Boudinot P."/>
            <person name="Liberles D.A."/>
            <person name="Volff J.N."/>
            <person name="Philippe H."/>
            <person name="Lenhard B."/>
            <person name="Roest Crollius H."/>
            <person name="Wincker P."/>
            <person name="Chourrout D."/>
        </authorList>
    </citation>
    <scope>NUCLEOTIDE SEQUENCE [LARGE SCALE GENOMIC DNA]</scope>
</reference>
<keyword evidence="4" id="KW-1185">Reference proteome</keyword>
<evidence type="ECO:0000313" key="4">
    <source>
        <dbReference type="Proteomes" id="UP000001307"/>
    </source>
</evidence>
<name>E4Y2Q2_OIKDI</name>
<dbReference type="InParanoid" id="E4Y2Q2"/>
<evidence type="ECO:0000313" key="2">
    <source>
        <dbReference type="EMBL" id="CBY16139.1"/>
    </source>
</evidence>
<dbReference type="EMBL" id="FN654618">
    <property type="protein sequence ID" value="CBY35361.1"/>
    <property type="molecule type" value="Genomic_DNA"/>
</dbReference>
<sequence length="72" mass="8261">MLRLSRRLSLSARFAGVSTDTDGDLDELNSQYKKFTEKKSFASKISPSKLKNTENKRRISKSSISKRHPKIF</sequence>